<comment type="subcellular location">
    <subcellularLocation>
        <location evidence="1">Endomembrane system</location>
        <topology evidence="1">Multi-pass membrane protein</topology>
    </subcellularLocation>
</comment>
<dbReference type="Proteomes" id="UP000664578">
    <property type="component" value="Unassembled WGS sequence"/>
</dbReference>
<evidence type="ECO:0000256" key="1">
    <source>
        <dbReference type="ARBA" id="ARBA00004127"/>
    </source>
</evidence>
<feature type="transmembrane region" description="Helical" evidence="6">
    <location>
        <begin position="71"/>
        <end position="90"/>
    </location>
</feature>
<evidence type="ECO:0000256" key="6">
    <source>
        <dbReference type="SAM" id="Phobius"/>
    </source>
</evidence>
<proteinExistence type="inferred from homology"/>
<accession>A0A8I1MEG2</accession>
<dbReference type="InterPro" id="IPR050638">
    <property type="entry name" value="AA-Vitamin_Transporters"/>
</dbReference>
<comment type="similarity">
    <text evidence="2">Belongs to the EamA transporter family.</text>
</comment>
<gene>
    <name evidence="8" type="ORF">JF537_06605</name>
</gene>
<feature type="transmembrane region" description="Helical" evidence="6">
    <location>
        <begin position="180"/>
        <end position="200"/>
    </location>
</feature>
<dbReference type="GeneID" id="93682425"/>
<protein>
    <submittedName>
        <fullName evidence="8">DMT family transporter</fullName>
    </submittedName>
</protein>
<dbReference type="SUPFAM" id="SSF103481">
    <property type="entry name" value="Multidrug resistance efflux transporter EmrE"/>
    <property type="match status" value="2"/>
</dbReference>
<evidence type="ECO:0000256" key="5">
    <source>
        <dbReference type="ARBA" id="ARBA00023136"/>
    </source>
</evidence>
<reference evidence="8" key="1">
    <citation type="submission" date="2020-12" db="EMBL/GenBank/DDBJ databases">
        <title>PHA producing bacteria isolated from mangrove.</title>
        <authorList>
            <person name="Zheng W."/>
            <person name="Yu S."/>
            <person name="Huang Y."/>
        </authorList>
    </citation>
    <scope>NUCLEOTIDE SEQUENCE</scope>
    <source>
        <strain evidence="8">GN22-4</strain>
    </source>
</reference>
<dbReference type="AlphaFoldDB" id="A0A8I1MEG2"/>
<feature type="transmembrane region" description="Helical" evidence="6">
    <location>
        <begin position="38"/>
        <end position="59"/>
    </location>
</feature>
<feature type="domain" description="EamA" evidence="7">
    <location>
        <begin position="9"/>
        <end position="140"/>
    </location>
</feature>
<feature type="transmembrane region" description="Helical" evidence="6">
    <location>
        <begin position="12"/>
        <end position="32"/>
    </location>
</feature>
<keyword evidence="3 6" id="KW-0812">Transmembrane</keyword>
<organism evidence="8 9">
    <name type="scientific">Priestia flexa</name>
    <dbReference type="NCBI Taxonomy" id="86664"/>
    <lineage>
        <taxon>Bacteria</taxon>
        <taxon>Bacillati</taxon>
        <taxon>Bacillota</taxon>
        <taxon>Bacilli</taxon>
        <taxon>Bacillales</taxon>
        <taxon>Bacillaceae</taxon>
        <taxon>Priestia</taxon>
    </lineage>
</organism>
<evidence type="ECO:0000259" key="7">
    <source>
        <dbReference type="Pfam" id="PF00892"/>
    </source>
</evidence>
<dbReference type="EMBL" id="JAEMWV010000003">
    <property type="protein sequence ID" value="MBN8251244.1"/>
    <property type="molecule type" value="Genomic_DNA"/>
</dbReference>
<feature type="transmembrane region" description="Helical" evidence="6">
    <location>
        <begin position="149"/>
        <end position="168"/>
    </location>
</feature>
<dbReference type="InterPro" id="IPR037185">
    <property type="entry name" value="EmrE-like"/>
</dbReference>
<evidence type="ECO:0000313" key="8">
    <source>
        <dbReference type="EMBL" id="MBN8251244.1"/>
    </source>
</evidence>
<feature type="transmembrane region" description="Helical" evidence="6">
    <location>
        <begin position="96"/>
        <end position="116"/>
    </location>
</feature>
<evidence type="ECO:0000256" key="4">
    <source>
        <dbReference type="ARBA" id="ARBA00022989"/>
    </source>
</evidence>
<dbReference type="InterPro" id="IPR000620">
    <property type="entry name" value="EamA_dom"/>
</dbReference>
<feature type="transmembrane region" description="Helical" evidence="6">
    <location>
        <begin position="212"/>
        <end position="232"/>
    </location>
</feature>
<feature type="transmembrane region" description="Helical" evidence="6">
    <location>
        <begin position="253"/>
        <end position="284"/>
    </location>
</feature>
<name>A0A8I1MEG2_9BACI</name>
<dbReference type="GO" id="GO:0016020">
    <property type="term" value="C:membrane"/>
    <property type="evidence" value="ECO:0007669"/>
    <property type="project" value="UniProtKB-SubCell"/>
</dbReference>
<dbReference type="Pfam" id="PF00892">
    <property type="entry name" value="EamA"/>
    <property type="match status" value="2"/>
</dbReference>
<dbReference type="PANTHER" id="PTHR32322">
    <property type="entry name" value="INNER MEMBRANE TRANSPORTER"/>
    <property type="match status" value="1"/>
</dbReference>
<keyword evidence="4 6" id="KW-1133">Transmembrane helix</keyword>
<comment type="caution">
    <text evidence="8">The sequence shown here is derived from an EMBL/GenBank/DDBJ whole genome shotgun (WGS) entry which is preliminary data.</text>
</comment>
<evidence type="ECO:0000256" key="2">
    <source>
        <dbReference type="ARBA" id="ARBA00007362"/>
    </source>
</evidence>
<feature type="domain" description="EamA" evidence="7">
    <location>
        <begin position="152"/>
        <end position="284"/>
    </location>
</feature>
<dbReference type="PANTHER" id="PTHR32322:SF2">
    <property type="entry name" value="EAMA DOMAIN-CONTAINING PROTEIN"/>
    <property type="match status" value="1"/>
</dbReference>
<evidence type="ECO:0000313" key="9">
    <source>
        <dbReference type="Proteomes" id="UP000664578"/>
    </source>
</evidence>
<feature type="transmembrane region" description="Helical" evidence="6">
    <location>
        <begin position="123"/>
        <end position="143"/>
    </location>
</feature>
<keyword evidence="5 6" id="KW-0472">Membrane</keyword>
<sequence>MSINKQEKTGLLLGLIGVICFSFTLPATRIATEYLGTTFVGLGRTVIASILVAIILMVRKERIPTLLQFKSLLIVSLGTVLAFPLLTSWAMKTLPVSHGAVELALLPLATAGFAIIRANEAPSLTFWISSLIGSLSVIIYAMHLGFGQLHYADLALLAAVIILGLSYAEGGKLSKELGSWQVIAWAIIIGAPFFIIPVALDISTEMTQVPLKAWLSFAYLAVVSQFLAYVAWYSGMAMGGILKISQIQYLQPFLMIVFAALFLNESITFFTIVTAVVVVIAVIVGKNTGVTKKSSASIKQSR</sequence>
<dbReference type="RefSeq" id="WP_206782358.1">
    <property type="nucleotide sequence ID" value="NZ_CM125968.1"/>
</dbReference>
<evidence type="ECO:0000256" key="3">
    <source>
        <dbReference type="ARBA" id="ARBA00022692"/>
    </source>
</evidence>